<protein>
    <recommendedName>
        <fullName evidence="8">Centromere protein J</fullName>
    </recommendedName>
</protein>
<dbReference type="PANTHER" id="PTHR10331">
    <property type="entry name" value="T COMPLEX PROTEIN 10"/>
    <property type="match status" value="1"/>
</dbReference>
<feature type="domain" description="CENPJ tubulin-binding region" evidence="5">
    <location>
        <begin position="50"/>
        <end position="112"/>
    </location>
</feature>
<dbReference type="GO" id="GO:0061511">
    <property type="term" value="P:centriole elongation"/>
    <property type="evidence" value="ECO:0007669"/>
    <property type="project" value="TreeGrafter"/>
</dbReference>
<dbReference type="OrthoDB" id="10252174at2759"/>
<dbReference type="PANTHER" id="PTHR10331:SF28">
    <property type="entry name" value="CENTROMERE PROTEIN J-LIKE"/>
    <property type="match status" value="1"/>
</dbReference>
<feature type="compositionally biased region" description="Basic and acidic residues" evidence="3">
    <location>
        <begin position="107"/>
        <end position="118"/>
    </location>
</feature>
<feature type="compositionally biased region" description="Low complexity" evidence="3">
    <location>
        <begin position="778"/>
        <end position="796"/>
    </location>
</feature>
<feature type="domain" description="Centromere protein J C-terminal" evidence="4">
    <location>
        <begin position="985"/>
        <end position="1019"/>
    </location>
</feature>
<dbReference type="InterPro" id="IPR058029">
    <property type="entry name" value="Tubulin-bd_CENPJ"/>
</dbReference>
<dbReference type="GO" id="GO:0005814">
    <property type="term" value="C:centriole"/>
    <property type="evidence" value="ECO:0007669"/>
    <property type="project" value="TreeGrafter"/>
</dbReference>
<feature type="compositionally biased region" description="Basic and acidic residues" evidence="3">
    <location>
        <begin position="711"/>
        <end position="731"/>
    </location>
</feature>
<feature type="compositionally biased region" description="Acidic residues" evidence="3">
    <location>
        <begin position="383"/>
        <end position="398"/>
    </location>
</feature>
<feature type="compositionally biased region" description="Low complexity" evidence="3">
    <location>
        <begin position="496"/>
        <end position="510"/>
    </location>
</feature>
<dbReference type="AlphaFoldDB" id="A0A9D3PIN9"/>
<feature type="compositionally biased region" description="Basic and acidic residues" evidence="3">
    <location>
        <begin position="302"/>
        <end position="330"/>
    </location>
</feature>
<reference evidence="6" key="1">
    <citation type="submission" date="2021-01" db="EMBL/GenBank/DDBJ databases">
        <authorList>
            <person name="Zahm M."/>
            <person name="Roques C."/>
            <person name="Cabau C."/>
            <person name="Klopp C."/>
            <person name="Donnadieu C."/>
            <person name="Jouanno E."/>
            <person name="Lampietro C."/>
            <person name="Louis A."/>
            <person name="Herpin A."/>
            <person name="Echchiki A."/>
            <person name="Berthelot C."/>
            <person name="Parey E."/>
            <person name="Roest-Crollius H."/>
            <person name="Braasch I."/>
            <person name="Postlethwait J."/>
            <person name="Bobe J."/>
            <person name="Montfort J."/>
            <person name="Bouchez O."/>
            <person name="Begum T."/>
            <person name="Mejri S."/>
            <person name="Adams A."/>
            <person name="Chen W.-J."/>
            <person name="Guiguen Y."/>
        </authorList>
    </citation>
    <scope>NUCLEOTIDE SEQUENCE</scope>
    <source>
        <strain evidence="6">YG-15Mar2019-1</strain>
        <tissue evidence="6">Brain</tissue>
    </source>
</reference>
<feature type="compositionally biased region" description="Basic and acidic residues" evidence="3">
    <location>
        <begin position="871"/>
        <end position="882"/>
    </location>
</feature>
<feature type="domain" description="Centromere protein J C-terminal" evidence="4">
    <location>
        <begin position="949"/>
        <end position="977"/>
    </location>
</feature>
<feature type="region of interest" description="Disordered" evidence="3">
    <location>
        <begin position="107"/>
        <end position="207"/>
    </location>
</feature>
<evidence type="ECO:0000256" key="3">
    <source>
        <dbReference type="SAM" id="MobiDB-lite"/>
    </source>
</evidence>
<dbReference type="Proteomes" id="UP001046870">
    <property type="component" value="Chromosome 18"/>
</dbReference>
<evidence type="ECO:0000259" key="5">
    <source>
        <dbReference type="Pfam" id="PF25779"/>
    </source>
</evidence>
<feature type="region of interest" description="Disordered" evidence="3">
    <location>
        <begin position="494"/>
        <end position="517"/>
    </location>
</feature>
<evidence type="ECO:0008006" key="8">
    <source>
        <dbReference type="Google" id="ProtNLM"/>
    </source>
</evidence>
<dbReference type="GO" id="GO:0060271">
    <property type="term" value="P:cilium assembly"/>
    <property type="evidence" value="ECO:0007669"/>
    <property type="project" value="TreeGrafter"/>
</dbReference>
<dbReference type="InterPro" id="IPR047002">
    <property type="entry name" value="Tcp10_C_sf"/>
</dbReference>
<name>A0A9D3PIN9_MEGAT</name>
<evidence type="ECO:0000313" key="6">
    <source>
        <dbReference type="EMBL" id="KAG7460971.1"/>
    </source>
</evidence>
<comment type="similarity">
    <text evidence="1">Belongs to the TCP10 family.</text>
</comment>
<feature type="region of interest" description="Disordered" evidence="3">
    <location>
        <begin position="302"/>
        <end position="478"/>
    </location>
</feature>
<dbReference type="InterPro" id="IPR009852">
    <property type="entry name" value="CENPJ_C_dom"/>
</dbReference>
<feature type="compositionally biased region" description="Low complexity" evidence="3">
    <location>
        <begin position="417"/>
        <end position="426"/>
    </location>
</feature>
<dbReference type="Pfam" id="PF07202">
    <property type="entry name" value="Tcp10_C"/>
    <property type="match status" value="4"/>
</dbReference>
<comment type="caution">
    <text evidence="6">The sequence shown here is derived from an EMBL/GenBank/DDBJ whole genome shotgun (WGS) entry which is preliminary data.</text>
</comment>
<keyword evidence="2" id="KW-0175">Coiled coil</keyword>
<feature type="coiled-coil region" evidence="2">
    <location>
        <begin position="599"/>
        <end position="644"/>
    </location>
</feature>
<feature type="region of interest" description="Disordered" evidence="3">
    <location>
        <begin position="687"/>
        <end position="882"/>
    </location>
</feature>
<proteinExistence type="inferred from homology"/>
<feature type="domain" description="Centromere protein J C-terminal" evidence="4">
    <location>
        <begin position="876"/>
        <end position="909"/>
    </location>
</feature>
<dbReference type="InterPro" id="IPR026581">
    <property type="entry name" value="TCP10L/CENPJ"/>
</dbReference>
<evidence type="ECO:0000259" key="4">
    <source>
        <dbReference type="Pfam" id="PF07202"/>
    </source>
</evidence>
<feature type="compositionally biased region" description="Polar residues" evidence="3">
    <location>
        <begin position="759"/>
        <end position="774"/>
    </location>
</feature>
<evidence type="ECO:0000256" key="2">
    <source>
        <dbReference type="SAM" id="Coils"/>
    </source>
</evidence>
<dbReference type="Pfam" id="PF25779">
    <property type="entry name" value="Tubulin-bind_CPAP"/>
    <property type="match status" value="1"/>
</dbReference>
<organism evidence="6 7">
    <name type="scientific">Megalops atlanticus</name>
    <name type="common">Tarpon</name>
    <name type="synonym">Clupea gigantea</name>
    <dbReference type="NCBI Taxonomy" id="7932"/>
    <lineage>
        <taxon>Eukaryota</taxon>
        <taxon>Metazoa</taxon>
        <taxon>Chordata</taxon>
        <taxon>Craniata</taxon>
        <taxon>Vertebrata</taxon>
        <taxon>Euteleostomi</taxon>
        <taxon>Actinopterygii</taxon>
        <taxon>Neopterygii</taxon>
        <taxon>Teleostei</taxon>
        <taxon>Elopiformes</taxon>
        <taxon>Megalopidae</taxon>
        <taxon>Megalops</taxon>
    </lineage>
</organism>
<sequence length="1068" mass="118955">MTSCVLDRTAPGNDAVHLRNLSPIKEEGAEQGEEPCTVSPFGIRRKLPANPEDRPIRPGIGVQQKTFEEFVEEQLKADLDSLQKDKQGKREVRALERKCFLRKGEGMSRMEKGREGVQKKVQRRASLVQPPRRVSFAGRQRRLSAPALQFTGEGQEERNPPVGQRGSSPAPQALQGEPPRANGGALTAKQEHKPGLEEAPQSKPRENTVPIYHRAAIETPPPEDKVLHQRMCMAESDPAHHDQQHGEEIKQSGLMQHFESCRVLRFREQCFSLDHSEDRLQVSETGTGVEFKKVNDRIVRVSEDGRHTTDSGVERRDSHFHEKSLSRDGWKGQSQVTEVTRLPPPRISSGGACGEVDPTGRRGERPAFQAPPTPGQEDRNLDLSEDDYASDAPSEAEEGAASGPHSGHRPTPLRRLSSSSSCSSSSGTEELRTLHWGEAAARSPHAKPPRRTPVGRSEPTQQPIGSHAVAERSKPPSTSALIARLFPAVRTKKTESLQSSCSQSSLGSEGNQCGNEAVSGLQRDQQLWTVKSEVDSMGSMLEKMKEEQDKALQVLREKISRFECEKRIDLDECRYTCAHKDGQGLRTQVESHNMDFEDVQELRMQMQALQVQLKQRESRWLLAHERLQNQLETLARESVELRGECHLPVRHCPEAESSHDTFTRPHSGTKTVVSEAVVSGTRQVKRVERSSSFSSRSCTPVRKRVQVDGTPSEKPDGQRRERSRSVDKACPDRAPAAPRSRCSTPALTKPPIQQWAVPCSTNLPNRHFHTNLQRTKGRPSPSARRYSSISGSSEDSCNPGDYNFKSDTSNDKKGVSRLGVLPTSRRGGLSCGHSGRQTPLAGRTTPSESEHREPRHNPGVLRSMSTPVSDRGSEDDVREETHYPDGKIDCLFTSGRRTVTFRNGTKKEIAADGRSVTVTFFNGDVKQILADEKVVYYYSDAQTTHTTYPDGLEVLQFPNNQTEKHHPSGKREIIFPDQTIKQIFPDGREESVFPDGTVVKLAANGEKTVEFPSGQREIHTSQYKRREYPDGTIKTIYSNGRQETKYSSGRVRIKDQSGKVIIDKKSSG</sequence>
<evidence type="ECO:0000313" key="7">
    <source>
        <dbReference type="Proteomes" id="UP001046870"/>
    </source>
</evidence>
<keyword evidence="7" id="KW-1185">Reference proteome</keyword>
<dbReference type="EMBL" id="JAFDVH010000018">
    <property type="protein sequence ID" value="KAG7460971.1"/>
    <property type="molecule type" value="Genomic_DNA"/>
</dbReference>
<dbReference type="Gene3D" id="2.60.450.20">
    <property type="match status" value="1"/>
</dbReference>
<dbReference type="GO" id="GO:0015631">
    <property type="term" value="F:tubulin binding"/>
    <property type="evidence" value="ECO:0007669"/>
    <property type="project" value="TreeGrafter"/>
</dbReference>
<feature type="domain" description="Centromere protein J C-terminal" evidence="4">
    <location>
        <begin position="1022"/>
        <end position="1053"/>
    </location>
</feature>
<accession>A0A9D3PIN9</accession>
<gene>
    <name evidence="6" type="ORF">MATL_G00204670</name>
</gene>
<dbReference type="GO" id="GO:0005813">
    <property type="term" value="C:centrosome"/>
    <property type="evidence" value="ECO:0007669"/>
    <property type="project" value="TreeGrafter"/>
</dbReference>
<feature type="region of interest" description="Disordered" evidence="3">
    <location>
        <begin position="15"/>
        <end position="59"/>
    </location>
</feature>
<evidence type="ECO:0000256" key="1">
    <source>
        <dbReference type="ARBA" id="ARBA00005627"/>
    </source>
</evidence>